<keyword evidence="2" id="KW-1185">Reference proteome</keyword>
<comment type="caution">
    <text evidence="1">The sequence shown here is derived from an EMBL/GenBank/DDBJ whole genome shotgun (WGS) entry which is preliminary data.</text>
</comment>
<reference evidence="1" key="1">
    <citation type="submission" date="2022-11" db="EMBL/GenBank/DDBJ databases">
        <authorList>
            <person name="Somphong A."/>
            <person name="Phongsopitanun W."/>
        </authorList>
    </citation>
    <scope>NUCLEOTIDE SEQUENCE</scope>
    <source>
        <strain evidence="1">Pm04-4</strain>
    </source>
</reference>
<accession>A0ABT4AU51</accession>
<dbReference type="Proteomes" id="UP001151002">
    <property type="component" value="Unassembled WGS sequence"/>
</dbReference>
<organism evidence="1 2">
    <name type="scientific">Paractinoplanes pyxinae</name>
    <dbReference type="NCBI Taxonomy" id="2997416"/>
    <lineage>
        <taxon>Bacteria</taxon>
        <taxon>Bacillati</taxon>
        <taxon>Actinomycetota</taxon>
        <taxon>Actinomycetes</taxon>
        <taxon>Micromonosporales</taxon>
        <taxon>Micromonosporaceae</taxon>
        <taxon>Paractinoplanes</taxon>
    </lineage>
</organism>
<dbReference type="EMBL" id="JAPNTZ010000002">
    <property type="protein sequence ID" value="MCY1137783.1"/>
    <property type="molecule type" value="Genomic_DNA"/>
</dbReference>
<proteinExistence type="predicted"/>
<gene>
    <name evidence="1" type="ORF">OWR29_07210</name>
</gene>
<evidence type="ECO:0000313" key="2">
    <source>
        <dbReference type="Proteomes" id="UP001151002"/>
    </source>
</evidence>
<name>A0ABT4AU51_9ACTN</name>
<sequence length="83" mass="9190">MSTTSAPQPGQIILSIWNSGDRFDEQTALFKSLGAAFDGATKMWWVELERMLTGDRPGIDVLFEVAKEYGTIVRLERPSPTAS</sequence>
<protein>
    <submittedName>
        <fullName evidence="1">Uncharacterized protein</fullName>
    </submittedName>
</protein>
<evidence type="ECO:0000313" key="1">
    <source>
        <dbReference type="EMBL" id="MCY1137783.1"/>
    </source>
</evidence>
<dbReference type="RefSeq" id="WP_267561727.1">
    <property type="nucleotide sequence ID" value="NZ_JAPNTZ010000002.1"/>
</dbReference>